<dbReference type="RefSeq" id="WP_091525599.1">
    <property type="nucleotide sequence ID" value="NZ_FOVI01000025.1"/>
</dbReference>
<proteinExistence type="predicted"/>
<dbReference type="OrthoDB" id="1348969at2"/>
<evidence type="ECO:0000313" key="1">
    <source>
        <dbReference type="EMBL" id="SFO19530.1"/>
    </source>
</evidence>
<protein>
    <submittedName>
        <fullName evidence="1">Uncharacterized protein</fullName>
    </submittedName>
</protein>
<dbReference type="Proteomes" id="UP000199036">
    <property type="component" value="Unassembled WGS sequence"/>
</dbReference>
<evidence type="ECO:0000313" key="2">
    <source>
        <dbReference type="Proteomes" id="UP000199036"/>
    </source>
</evidence>
<accession>A0A1I5F7A7</accession>
<dbReference type="EMBL" id="FOVI01000025">
    <property type="protein sequence ID" value="SFO19530.1"/>
    <property type="molecule type" value="Genomic_DNA"/>
</dbReference>
<keyword evidence="2" id="KW-1185">Reference proteome</keyword>
<organism evidence="1 2">
    <name type="scientific">Paenimyroides ummariense</name>
    <dbReference type="NCBI Taxonomy" id="913024"/>
    <lineage>
        <taxon>Bacteria</taxon>
        <taxon>Pseudomonadati</taxon>
        <taxon>Bacteroidota</taxon>
        <taxon>Flavobacteriia</taxon>
        <taxon>Flavobacteriales</taxon>
        <taxon>Flavobacteriaceae</taxon>
        <taxon>Paenimyroides</taxon>
    </lineage>
</organism>
<name>A0A1I5F7A7_9FLAO</name>
<reference evidence="2" key="1">
    <citation type="submission" date="2016-10" db="EMBL/GenBank/DDBJ databases">
        <authorList>
            <person name="Varghese N."/>
            <person name="Submissions S."/>
        </authorList>
    </citation>
    <scope>NUCLEOTIDE SEQUENCE [LARGE SCALE GENOMIC DNA]</scope>
    <source>
        <strain evidence="2">DS-12</strain>
    </source>
</reference>
<gene>
    <name evidence="1" type="ORF">SAMN05421741_12523</name>
</gene>
<dbReference type="AlphaFoldDB" id="A0A1I5F7A7"/>
<sequence length="176" mass="20883">MFSFFKSSIEKDLIKLGFEELVKGYRQKVKTNEWTKQQFTDALKSLHTKHKSQINNIDNVNVSTRQSFDVDDSIVPLNLQNIQQEFIDYDYIYSTLLFEYNSNNRIHTKALYELDKLLHENYPDAVILAEDQQKIKQLHLRDLINEATLPFSPENKNYLKTVFNELLNRYKDKIGE</sequence>
<dbReference type="STRING" id="913024.SAMN05421741_12523"/>